<keyword evidence="1" id="KW-0645">Protease</keyword>
<evidence type="ECO:0000256" key="1">
    <source>
        <dbReference type="ARBA" id="ARBA00022750"/>
    </source>
</evidence>
<accession>A0AAQ3MI81</accession>
<feature type="region of interest" description="Disordered" evidence="2">
    <location>
        <begin position="1"/>
        <end position="39"/>
    </location>
</feature>
<dbReference type="PROSITE" id="PS50994">
    <property type="entry name" value="INTEGRASE"/>
    <property type="match status" value="1"/>
</dbReference>
<dbReference type="InterPro" id="IPR054722">
    <property type="entry name" value="PolX-like_BBD"/>
</dbReference>
<dbReference type="InterPro" id="IPR043502">
    <property type="entry name" value="DNA/RNA_pol_sf"/>
</dbReference>
<evidence type="ECO:0000313" key="4">
    <source>
        <dbReference type="EMBL" id="WVY91711.1"/>
    </source>
</evidence>
<dbReference type="PANTHER" id="PTHR11439:SF483">
    <property type="entry name" value="PEPTIDE SYNTHASE GLIP-LIKE, PUTATIVE (AFU_ORTHOLOGUE AFUA_3G12920)-RELATED"/>
    <property type="match status" value="1"/>
</dbReference>
<proteinExistence type="predicted"/>
<dbReference type="SUPFAM" id="SSF53098">
    <property type="entry name" value="Ribonuclease H-like"/>
    <property type="match status" value="1"/>
</dbReference>
<evidence type="ECO:0000313" key="5">
    <source>
        <dbReference type="Proteomes" id="UP001374535"/>
    </source>
</evidence>
<dbReference type="PANTHER" id="PTHR11439">
    <property type="entry name" value="GAG-POL-RELATED RETROTRANSPOSON"/>
    <property type="match status" value="1"/>
</dbReference>
<dbReference type="GO" id="GO:0003676">
    <property type="term" value="F:nucleic acid binding"/>
    <property type="evidence" value="ECO:0007669"/>
    <property type="project" value="InterPro"/>
</dbReference>
<dbReference type="InterPro" id="IPR013103">
    <property type="entry name" value="RVT_2"/>
</dbReference>
<protein>
    <recommendedName>
        <fullName evidence="3">Integrase catalytic domain-containing protein</fullName>
    </recommendedName>
</protein>
<dbReference type="EMBL" id="CP144690">
    <property type="protein sequence ID" value="WVY91711.1"/>
    <property type="molecule type" value="Genomic_DNA"/>
</dbReference>
<dbReference type="Pfam" id="PF22936">
    <property type="entry name" value="Pol_BBD"/>
    <property type="match status" value="1"/>
</dbReference>
<reference evidence="4 5" key="1">
    <citation type="journal article" date="2023" name="Life. Sci Alliance">
        <title>Evolutionary insights into 3D genome organization and epigenetic landscape of Vigna mungo.</title>
        <authorList>
            <person name="Junaid A."/>
            <person name="Singh B."/>
            <person name="Bhatia S."/>
        </authorList>
    </citation>
    <scope>NUCLEOTIDE SEQUENCE [LARGE SCALE GENOMIC DNA]</scope>
    <source>
        <strain evidence="4">Urdbean</strain>
    </source>
</reference>
<evidence type="ECO:0000259" key="3">
    <source>
        <dbReference type="PROSITE" id="PS50994"/>
    </source>
</evidence>
<keyword evidence="1" id="KW-0064">Aspartyl protease</keyword>
<keyword evidence="1" id="KW-0378">Hydrolase</keyword>
<dbReference type="Pfam" id="PF25597">
    <property type="entry name" value="SH3_retrovirus"/>
    <property type="match status" value="1"/>
</dbReference>
<dbReference type="InterPro" id="IPR012337">
    <property type="entry name" value="RNaseH-like_sf"/>
</dbReference>
<gene>
    <name evidence="4" type="ORF">V8G54_037225</name>
</gene>
<feature type="compositionally biased region" description="Basic and acidic residues" evidence="2">
    <location>
        <begin position="316"/>
        <end position="355"/>
    </location>
</feature>
<organism evidence="4 5">
    <name type="scientific">Vigna mungo</name>
    <name type="common">Black gram</name>
    <name type="synonym">Phaseolus mungo</name>
    <dbReference type="NCBI Taxonomy" id="3915"/>
    <lineage>
        <taxon>Eukaryota</taxon>
        <taxon>Viridiplantae</taxon>
        <taxon>Streptophyta</taxon>
        <taxon>Embryophyta</taxon>
        <taxon>Tracheophyta</taxon>
        <taxon>Spermatophyta</taxon>
        <taxon>Magnoliopsida</taxon>
        <taxon>eudicotyledons</taxon>
        <taxon>Gunneridae</taxon>
        <taxon>Pentapetalae</taxon>
        <taxon>rosids</taxon>
        <taxon>fabids</taxon>
        <taxon>Fabales</taxon>
        <taxon>Fabaceae</taxon>
        <taxon>Papilionoideae</taxon>
        <taxon>50 kb inversion clade</taxon>
        <taxon>NPAAA clade</taxon>
        <taxon>indigoferoid/millettioid clade</taxon>
        <taxon>Phaseoleae</taxon>
        <taxon>Vigna</taxon>
    </lineage>
</organism>
<dbReference type="SUPFAM" id="SSF56672">
    <property type="entry name" value="DNA/RNA polymerases"/>
    <property type="match status" value="1"/>
</dbReference>
<dbReference type="Gene3D" id="3.30.420.10">
    <property type="entry name" value="Ribonuclease H-like superfamily/Ribonuclease H"/>
    <property type="match status" value="1"/>
</dbReference>
<feature type="domain" description="Integrase catalytic" evidence="3">
    <location>
        <begin position="571"/>
        <end position="749"/>
    </location>
</feature>
<evidence type="ECO:0000256" key="2">
    <source>
        <dbReference type="SAM" id="MobiDB-lite"/>
    </source>
</evidence>
<dbReference type="Proteomes" id="UP001374535">
    <property type="component" value="Chromosome 11"/>
</dbReference>
<dbReference type="Pfam" id="PF14223">
    <property type="entry name" value="Retrotran_gag_2"/>
    <property type="match status" value="1"/>
</dbReference>
<keyword evidence="5" id="KW-1185">Reference proteome</keyword>
<sequence>MVSLMKVVGDGDNDTDSNFEQRRRLTSSHPQTSIDHNRPFIDKGPFTESPPFTGVVSTVVLSKHFAVSKHRSTSKQPLTLVLKLPTLAKGGEPGCQEQESWCSLGNPRKEGVVMADLSTLHYPYSRTTIGVDGVPRCGWYSAYRSDLSVESSGKEDQKKDWKVKDDRALLLIHQCVDDTYFEKIQHAMTARESWNILVRRHSGGDKVKKVRLQALKRQYEHRVMTVANQMKACGDKILDAMIIEKIQRSMPGSFDHIVITIEETRDLEKLKIEELQNAFEAHEMRRNGRKKCDDQALKIQHFSSDQKKKSNKWKGKSKDTKKWKKDNGDQEEKISSTDKKNIPRKQYSKEEKKNMECFNAQNKKGNNKEAHVVEEEESETEPMILMVATNTEDTETTKNVCYVDSGCSNHMTYNRNWLSNLDESKKSKVRAADNNTLKVEGIGSIKIKSRNGLHATLKKVLLVPEIKCNLLSVGQLNENGYTVIMGSNAHMEVYNQGKNLILSCVRAGNRTFKVRLEVIESLRRRKLEMAPQVRHLNYKDFQLLNSKEMVLGLPKITQPRKNCESCIVAKQTRRPFNKQLEQRSKERLEIIHSDVCGPIEPPTLARNRYFVTFIDEFSQMVWVFLMHQKSEVLNTFKCFKKQVEKEVEKHIKLIRIDGGGEYTSRDFEEFFKEHGIIHEVVAPYTPQHNRLAERRNRSIMNMTSSMIKEKNVSRNLWGEAVATSVYILNRCPTKRLPDSVPHVNGQRRVKLDDKGEPMIFAGYHSIGSFKLFDPIKKRMTISRDVVFVEDEYWESENNQTSMHKKTNIQKRRLKCTTLRMRKTIRRKIGTTDRGRKVYDLQGWHYEVYSDVGIDEEGHIIHLALLAGSEPINVDEALSQSNWKAAMIEELKLIEKNQTWQLVDLPKGKQSSGVKWIFKTKLNPYGSVLKHKAKLVAKGFLQREGVDFTEVYTPVARLETIRLIIAIACAKNWYMSALDVKSAFLHGYLEEEVYIKQPPGFINEGREHKVYKLNKALYGLRQAPRAWNRRINTFFSSKGFEKCIAEHSLYVKQDEGGHVLIVCLYVDDLLVTGSSMKEIEEFKNLMKMEFEMTDMGKLNYFLGMDFSETSASLLMHKRKYAKDILRRFHMDQCNIAETPLENNKRLRSNMNEENVDETLYKQMIGSLRFLCNSRPNIMFGVGLLSRFMSKPKKSHMVAAKRMFRYVKATEDLGILFPRTQKAVNLKFVGYSDADFGGDEDERKSTSGSIYFLNYAPMSWSSKKQNVIALSSCESEYIVGCSAVCQGMWLCEVMKHLKIKMRNSIELKMDNTSAMSLAKNPVSHGRSKHIDVKYHFLRDVVNRGRVKLIYCRSESQLADIFTKSLHRERFQLLRTLIGVRSQKALN</sequence>
<dbReference type="GO" id="GO:0015074">
    <property type="term" value="P:DNA integration"/>
    <property type="evidence" value="ECO:0007669"/>
    <property type="project" value="InterPro"/>
</dbReference>
<dbReference type="InterPro" id="IPR036397">
    <property type="entry name" value="RNaseH_sf"/>
</dbReference>
<dbReference type="InterPro" id="IPR057670">
    <property type="entry name" value="SH3_retrovirus"/>
</dbReference>
<dbReference type="CDD" id="cd09272">
    <property type="entry name" value="RNase_HI_RT_Ty1"/>
    <property type="match status" value="1"/>
</dbReference>
<dbReference type="InterPro" id="IPR001584">
    <property type="entry name" value="Integrase_cat-core"/>
</dbReference>
<dbReference type="GO" id="GO:0004190">
    <property type="term" value="F:aspartic-type endopeptidase activity"/>
    <property type="evidence" value="ECO:0007669"/>
    <property type="project" value="UniProtKB-KW"/>
</dbReference>
<name>A0AAQ3MI81_VIGMU</name>
<dbReference type="Pfam" id="PF00665">
    <property type="entry name" value="rve"/>
    <property type="match status" value="1"/>
</dbReference>
<dbReference type="Pfam" id="PF07727">
    <property type="entry name" value="RVT_2"/>
    <property type="match status" value="1"/>
</dbReference>
<feature type="region of interest" description="Disordered" evidence="2">
    <location>
        <begin position="299"/>
        <end position="380"/>
    </location>
</feature>